<reference evidence="1" key="1">
    <citation type="submission" date="2019-08" db="EMBL/GenBank/DDBJ databases">
        <authorList>
            <person name="Kucharzyk K."/>
            <person name="Murdoch R.W."/>
            <person name="Higgins S."/>
            <person name="Loffler F."/>
        </authorList>
    </citation>
    <scope>NUCLEOTIDE SEQUENCE</scope>
</reference>
<gene>
    <name evidence="1" type="ORF">SDC9_69788</name>
</gene>
<proteinExistence type="predicted"/>
<name>A0A644Y537_9ZZZZ</name>
<accession>A0A644Y537</accession>
<organism evidence="1">
    <name type="scientific">bioreactor metagenome</name>
    <dbReference type="NCBI Taxonomy" id="1076179"/>
    <lineage>
        <taxon>unclassified sequences</taxon>
        <taxon>metagenomes</taxon>
        <taxon>ecological metagenomes</taxon>
    </lineage>
</organism>
<sequence length="86" mass="9892">MVENCTNDTLHHPAHNCRLLKIDIDQKNQASDENNFLLVSNADYDDLKVNSRSSEFFNRQTMSKNDLWSPPFVLPSSTLHLQSTDK</sequence>
<comment type="caution">
    <text evidence="1">The sequence shown here is derived from an EMBL/GenBank/DDBJ whole genome shotgun (WGS) entry which is preliminary data.</text>
</comment>
<dbReference type="EMBL" id="VSSQ01004002">
    <property type="protein sequence ID" value="MPM23317.1"/>
    <property type="molecule type" value="Genomic_DNA"/>
</dbReference>
<evidence type="ECO:0000313" key="1">
    <source>
        <dbReference type="EMBL" id="MPM23317.1"/>
    </source>
</evidence>
<protein>
    <submittedName>
        <fullName evidence="1">Uncharacterized protein</fullName>
    </submittedName>
</protein>
<dbReference type="AlphaFoldDB" id="A0A644Y537"/>